<evidence type="ECO:0000256" key="3">
    <source>
        <dbReference type="ARBA" id="ARBA00022723"/>
    </source>
</evidence>
<dbReference type="GO" id="GO:0003824">
    <property type="term" value="F:catalytic activity"/>
    <property type="evidence" value="ECO:0007669"/>
    <property type="project" value="InterPro"/>
</dbReference>
<dbReference type="GO" id="GO:0046872">
    <property type="term" value="F:metal ion binding"/>
    <property type="evidence" value="ECO:0007669"/>
    <property type="project" value="UniProtKB-KW"/>
</dbReference>
<evidence type="ECO:0000256" key="2">
    <source>
        <dbReference type="ARBA" id="ARBA00022691"/>
    </source>
</evidence>
<evidence type="ECO:0000256" key="1">
    <source>
        <dbReference type="ARBA" id="ARBA00001966"/>
    </source>
</evidence>
<dbReference type="Gene3D" id="3.20.20.70">
    <property type="entry name" value="Aldolase class I"/>
    <property type="match status" value="1"/>
</dbReference>
<dbReference type="InterPro" id="IPR006638">
    <property type="entry name" value="Elp3/MiaA/NifB-like_rSAM"/>
</dbReference>
<dbReference type="SMART" id="SM00729">
    <property type="entry name" value="Elp3"/>
    <property type="match status" value="1"/>
</dbReference>
<dbReference type="CDD" id="cd02068">
    <property type="entry name" value="radical_SAM_B12_BD"/>
    <property type="match status" value="1"/>
</dbReference>
<protein>
    <submittedName>
        <fullName evidence="7">Radical SAM superfamily protein</fullName>
    </submittedName>
</protein>
<organism evidence="7 8">
    <name type="scientific">Ruminiclostridium hungatei</name>
    <name type="common">Clostridium hungatei</name>
    <dbReference type="NCBI Taxonomy" id="48256"/>
    <lineage>
        <taxon>Bacteria</taxon>
        <taxon>Bacillati</taxon>
        <taxon>Bacillota</taxon>
        <taxon>Clostridia</taxon>
        <taxon>Eubacteriales</taxon>
        <taxon>Oscillospiraceae</taxon>
        <taxon>Ruminiclostridium</taxon>
    </lineage>
</organism>
<dbReference type="SUPFAM" id="SSF102114">
    <property type="entry name" value="Radical SAM enzymes"/>
    <property type="match status" value="1"/>
</dbReference>
<keyword evidence="8" id="KW-1185">Reference proteome</keyword>
<dbReference type="InterPro" id="IPR058240">
    <property type="entry name" value="rSAM_sf"/>
</dbReference>
<keyword evidence="4" id="KW-0408">Iron</keyword>
<accession>A0A1V4SJV2</accession>
<dbReference type="InterPro" id="IPR007197">
    <property type="entry name" value="rSAM"/>
</dbReference>
<dbReference type="InterPro" id="IPR013785">
    <property type="entry name" value="Aldolase_TIM"/>
</dbReference>
<gene>
    <name evidence="7" type="ORF">CLHUN_26740</name>
</gene>
<dbReference type="InterPro" id="IPR051198">
    <property type="entry name" value="BchE-like"/>
</dbReference>
<dbReference type="EMBL" id="MZGX01000017">
    <property type="protein sequence ID" value="OPX43527.1"/>
    <property type="molecule type" value="Genomic_DNA"/>
</dbReference>
<dbReference type="OrthoDB" id="9801424at2"/>
<dbReference type="Pfam" id="PF04055">
    <property type="entry name" value="Radical_SAM"/>
    <property type="match status" value="1"/>
</dbReference>
<dbReference type="SFLD" id="SFLDG01082">
    <property type="entry name" value="B12-binding_domain_containing"/>
    <property type="match status" value="1"/>
</dbReference>
<evidence type="ECO:0000256" key="5">
    <source>
        <dbReference type="ARBA" id="ARBA00023014"/>
    </source>
</evidence>
<dbReference type="RefSeq" id="WP_080065130.1">
    <property type="nucleotide sequence ID" value="NZ_MZGX01000017.1"/>
</dbReference>
<dbReference type="STRING" id="48256.CLHUN_26740"/>
<dbReference type="AlphaFoldDB" id="A0A1V4SJV2"/>
<dbReference type="PANTHER" id="PTHR43409">
    <property type="entry name" value="ANAEROBIC MAGNESIUM-PROTOPORPHYRIN IX MONOMETHYL ESTER CYCLASE-RELATED"/>
    <property type="match status" value="1"/>
</dbReference>
<dbReference type="InterPro" id="IPR006158">
    <property type="entry name" value="Cobalamin-bd"/>
</dbReference>
<name>A0A1V4SJV2_RUMHU</name>
<dbReference type="SFLD" id="SFLDS00029">
    <property type="entry name" value="Radical_SAM"/>
    <property type="match status" value="1"/>
</dbReference>
<evidence type="ECO:0000313" key="8">
    <source>
        <dbReference type="Proteomes" id="UP000191554"/>
    </source>
</evidence>
<evidence type="ECO:0000256" key="4">
    <source>
        <dbReference type="ARBA" id="ARBA00023004"/>
    </source>
</evidence>
<dbReference type="GO" id="GO:0051536">
    <property type="term" value="F:iron-sulfur cluster binding"/>
    <property type="evidence" value="ECO:0007669"/>
    <property type="project" value="UniProtKB-KW"/>
</dbReference>
<keyword evidence="3" id="KW-0479">Metal-binding</keyword>
<evidence type="ECO:0000313" key="7">
    <source>
        <dbReference type="EMBL" id="OPX43527.1"/>
    </source>
</evidence>
<comment type="caution">
    <text evidence="7">The sequence shown here is derived from an EMBL/GenBank/DDBJ whole genome shotgun (WGS) entry which is preliminary data.</text>
</comment>
<comment type="cofactor">
    <cofactor evidence="1">
        <name>[4Fe-4S] cluster</name>
        <dbReference type="ChEBI" id="CHEBI:49883"/>
    </cofactor>
</comment>
<keyword evidence="2" id="KW-0949">S-adenosyl-L-methionine</keyword>
<feature type="domain" description="B12-binding" evidence="6">
    <location>
        <begin position="9"/>
        <end position="143"/>
    </location>
</feature>
<dbReference type="Gene3D" id="3.40.50.280">
    <property type="entry name" value="Cobalamin-binding domain"/>
    <property type="match status" value="1"/>
</dbReference>
<sequence>MNSDAVLIFTPIDYKYKDADTHYAPSLGLVALENYLYSNGKMIDILDGSIVYNQNEILAYITKYKPEFVGQSIQLISYENSLEIAEAVRSYGGINIIGGHHASQMYEAILINQHHLIDYIIIGDGEEGWLKLLNSDNIESIPNIAYYKDGKVCCTYNKPFDINLLPIDYSRADLKPYQKRLKESVFSDHKYDNYLRIYSHKGCGNRLNSNACVFCGRADQGVRFKSAELYWEDIKQCAMEGLTTYIFDVGDDLLFSEKWIDEVIACKPKISQTYELGVFGRANRVNHKMAEKLRKLSVVDVVIGFESGDEEVMRRCNKLDSTPAQNILAAEYLAANGIDVTASYVLGLPGDNETSLKNTVKNATKVYEIIYSELGRAPKEMVANLIEPSPGSPAYKEILKRFPEKYYQKDILSLEELQRDYFRCFFNLESAKEYNDFRKMLGKYANEIHSLVDFADSQGWLNEEL</sequence>
<evidence type="ECO:0000259" key="6">
    <source>
        <dbReference type="PROSITE" id="PS51332"/>
    </source>
</evidence>
<reference evidence="7 8" key="1">
    <citation type="submission" date="2017-03" db="EMBL/GenBank/DDBJ databases">
        <title>Genome sequence of Clostridium hungatei DSM 14427.</title>
        <authorList>
            <person name="Poehlein A."/>
            <person name="Daniel R."/>
        </authorList>
    </citation>
    <scope>NUCLEOTIDE SEQUENCE [LARGE SCALE GENOMIC DNA]</scope>
    <source>
        <strain evidence="7 8">DSM 14427</strain>
    </source>
</reference>
<dbReference type="Pfam" id="PF02310">
    <property type="entry name" value="B12-binding"/>
    <property type="match status" value="1"/>
</dbReference>
<dbReference type="PROSITE" id="PS51332">
    <property type="entry name" value="B12_BINDING"/>
    <property type="match status" value="1"/>
</dbReference>
<dbReference type="Proteomes" id="UP000191554">
    <property type="component" value="Unassembled WGS sequence"/>
</dbReference>
<dbReference type="GO" id="GO:0031419">
    <property type="term" value="F:cobalamin binding"/>
    <property type="evidence" value="ECO:0007669"/>
    <property type="project" value="InterPro"/>
</dbReference>
<proteinExistence type="predicted"/>
<keyword evidence="5" id="KW-0411">Iron-sulfur</keyword>